<dbReference type="Proteomes" id="UP000240978">
    <property type="component" value="Unassembled WGS sequence"/>
</dbReference>
<evidence type="ECO:0000313" key="3">
    <source>
        <dbReference type="Proteomes" id="UP000240978"/>
    </source>
</evidence>
<gene>
    <name evidence="2" type="ORF">CLV42_109102</name>
</gene>
<dbReference type="AlphaFoldDB" id="A0A2P8G0S0"/>
<protein>
    <recommendedName>
        <fullName evidence="1">LysM domain-containing protein</fullName>
    </recommendedName>
</protein>
<organism evidence="2 3">
    <name type="scientific">Chitinophaga ginsengisoli</name>
    <dbReference type="NCBI Taxonomy" id="363837"/>
    <lineage>
        <taxon>Bacteria</taxon>
        <taxon>Pseudomonadati</taxon>
        <taxon>Bacteroidota</taxon>
        <taxon>Chitinophagia</taxon>
        <taxon>Chitinophagales</taxon>
        <taxon>Chitinophagaceae</taxon>
        <taxon>Chitinophaga</taxon>
    </lineage>
</organism>
<reference evidence="2 3" key="1">
    <citation type="submission" date="2018-03" db="EMBL/GenBank/DDBJ databases">
        <title>Genomic Encyclopedia of Archaeal and Bacterial Type Strains, Phase II (KMG-II): from individual species to whole genera.</title>
        <authorList>
            <person name="Goeker M."/>
        </authorList>
    </citation>
    <scope>NUCLEOTIDE SEQUENCE [LARGE SCALE GENOMIC DNA]</scope>
    <source>
        <strain evidence="2 3">DSM 18107</strain>
    </source>
</reference>
<dbReference type="InterPro" id="IPR018392">
    <property type="entry name" value="LysM"/>
</dbReference>
<keyword evidence="3" id="KW-1185">Reference proteome</keyword>
<name>A0A2P8G0S0_9BACT</name>
<dbReference type="OrthoDB" id="9815939at2"/>
<proteinExistence type="predicted"/>
<dbReference type="PROSITE" id="PS51782">
    <property type="entry name" value="LYSM"/>
    <property type="match status" value="1"/>
</dbReference>
<feature type="domain" description="LysM" evidence="1">
    <location>
        <begin position="169"/>
        <end position="216"/>
    </location>
</feature>
<dbReference type="InterPro" id="IPR045361">
    <property type="entry name" value="CIS_tube_prot_N"/>
</dbReference>
<evidence type="ECO:0000259" key="1">
    <source>
        <dbReference type="PROSITE" id="PS51782"/>
    </source>
</evidence>
<dbReference type="EMBL" id="PYGK01000009">
    <property type="protein sequence ID" value="PSL27568.1"/>
    <property type="molecule type" value="Genomic_DNA"/>
</dbReference>
<dbReference type="CDD" id="cd00118">
    <property type="entry name" value="LysM"/>
    <property type="match status" value="1"/>
</dbReference>
<comment type="caution">
    <text evidence="2">The sequence shown here is derived from an EMBL/GenBank/DDBJ whole genome shotgun (WGS) entry which is preliminary data.</text>
</comment>
<evidence type="ECO:0000313" key="2">
    <source>
        <dbReference type="EMBL" id="PSL27568.1"/>
    </source>
</evidence>
<dbReference type="InterPro" id="IPR036779">
    <property type="entry name" value="LysM_dom_sf"/>
</dbReference>
<dbReference type="Pfam" id="PF19266">
    <property type="entry name" value="CIS_tube"/>
    <property type="match status" value="1"/>
</dbReference>
<accession>A0A2P8G0S0</accession>
<dbReference type="RefSeq" id="WP_106603917.1">
    <property type="nucleotide sequence ID" value="NZ_PYGK01000009.1"/>
</dbReference>
<sequence length="222" mass="24645">MGEIKKLQIAAYGDAACVDKLLSKISAMINPSTYSLTYKAEYGSADETNASDPTMVFTGMGDSDLNLDLLVDGTGIIPIPDKQTVDGYINKLRDVMFSYQGDKHRPNFLKISWGDFVYRGVCTSVTTNYKLFNPDGSALRAEVKLVIAKSLDFKTKKQKEKKNSPDMTHIRTVKAGDTLPMMAYRIYGDPSYYMEVARINGLSSVHAIRPGDELYFPPLKKG</sequence>
<dbReference type="Gene3D" id="3.10.350.10">
    <property type="entry name" value="LysM domain"/>
    <property type="match status" value="1"/>
</dbReference>